<dbReference type="RefSeq" id="WP_378297699.1">
    <property type="nucleotide sequence ID" value="NZ_JBHTJA010000013.1"/>
</dbReference>
<evidence type="ECO:0000313" key="2">
    <source>
        <dbReference type="Proteomes" id="UP001596972"/>
    </source>
</evidence>
<dbReference type="Proteomes" id="UP001596972">
    <property type="component" value="Unassembled WGS sequence"/>
</dbReference>
<keyword evidence="2" id="KW-1185">Reference proteome</keyword>
<accession>A0ABW3EME8</accession>
<name>A0ABW3EME8_9ACTN</name>
<dbReference type="EMBL" id="JBHTJA010000013">
    <property type="protein sequence ID" value="MFD0900699.1"/>
    <property type="molecule type" value="Genomic_DNA"/>
</dbReference>
<evidence type="ECO:0000313" key="1">
    <source>
        <dbReference type="EMBL" id="MFD0900699.1"/>
    </source>
</evidence>
<comment type="caution">
    <text evidence="1">The sequence shown here is derived from an EMBL/GenBank/DDBJ whole genome shotgun (WGS) entry which is preliminary data.</text>
</comment>
<gene>
    <name evidence="1" type="ORF">ACFQ11_09885</name>
</gene>
<reference evidence="2" key="1">
    <citation type="journal article" date="2019" name="Int. J. Syst. Evol. Microbiol.">
        <title>The Global Catalogue of Microorganisms (GCM) 10K type strain sequencing project: providing services to taxonomists for standard genome sequencing and annotation.</title>
        <authorList>
            <consortium name="The Broad Institute Genomics Platform"/>
            <consortium name="The Broad Institute Genome Sequencing Center for Infectious Disease"/>
            <person name="Wu L."/>
            <person name="Ma J."/>
        </authorList>
    </citation>
    <scope>NUCLEOTIDE SEQUENCE [LARGE SCALE GENOMIC DNA]</scope>
    <source>
        <strain evidence="2">JCM 31202</strain>
    </source>
</reference>
<proteinExistence type="predicted"/>
<sequence length="45" mass="5383">MRDGRWDSKDPDDTGLVVRRMFGTPIEEIRAYRWAVTAWRFGIRV</sequence>
<protein>
    <submittedName>
        <fullName evidence="1">Uncharacterized protein</fullName>
    </submittedName>
</protein>
<organism evidence="1 2">
    <name type="scientific">Actinomadura sediminis</name>
    <dbReference type="NCBI Taxonomy" id="1038904"/>
    <lineage>
        <taxon>Bacteria</taxon>
        <taxon>Bacillati</taxon>
        <taxon>Actinomycetota</taxon>
        <taxon>Actinomycetes</taxon>
        <taxon>Streptosporangiales</taxon>
        <taxon>Thermomonosporaceae</taxon>
        <taxon>Actinomadura</taxon>
    </lineage>
</organism>